<dbReference type="PANTHER" id="PTHR13847:SF289">
    <property type="entry name" value="GLYCINE OXIDASE"/>
    <property type="match status" value="1"/>
</dbReference>
<reference evidence="4 5" key="1">
    <citation type="submission" date="2019-06" db="EMBL/GenBank/DDBJ databases">
        <title>The draft genome of Rhizobium smilacinae PTYR-5.</title>
        <authorList>
            <person name="Liu L."/>
            <person name="Li L."/>
            <person name="Zhang X."/>
        </authorList>
    </citation>
    <scope>NUCLEOTIDE SEQUENCE [LARGE SCALE GENOMIC DNA]</scope>
    <source>
        <strain evidence="4 5">PTYR-5</strain>
    </source>
</reference>
<dbReference type="RefSeq" id="WP_139677346.1">
    <property type="nucleotide sequence ID" value="NZ_VDMN01000003.1"/>
</dbReference>
<dbReference type="InterPro" id="IPR006076">
    <property type="entry name" value="FAD-dep_OxRdtase"/>
</dbReference>
<dbReference type="Gene3D" id="3.50.50.60">
    <property type="entry name" value="FAD/NAD(P)-binding domain"/>
    <property type="match status" value="1"/>
</dbReference>
<dbReference type="OrthoDB" id="7818064at2"/>
<evidence type="ECO:0000259" key="3">
    <source>
        <dbReference type="Pfam" id="PF01266"/>
    </source>
</evidence>
<organism evidence="4 5">
    <name type="scientific">Aliirhizobium smilacinae</name>
    <dbReference type="NCBI Taxonomy" id="1395944"/>
    <lineage>
        <taxon>Bacteria</taxon>
        <taxon>Pseudomonadati</taxon>
        <taxon>Pseudomonadota</taxon>
        <taxon>Alphaproteobacteria</taxon>
        <taxon>Hyphomicrobiales</taxon>
        <taxon>Rhizobiaceae</taxon>
        <taxon>Aliirhizobium</taxon>
    </lineage>
</organism>
<evidence type="ECO:0000256" key="1">
    <source>
        <dbReference type="ARBA" id="ARBA00023002"/>
    </source>
</evidence>
<evidence type="ECO:0000256" key="2">
    <source>
        <dbReference type="SAM" id="MobiDB-lite"/>
    </source>
</evidence>
<dbReference type="GO" id="GO:0016491">
    <property type="term" value="F:oxidoreductase activity"/>
    <property type="evidence" value="ECO:0007669"/>
    <property type="project" value="UniProtKB-KW"/>
</dbReference>
<name>A0A5C4XH54_9HYPH</name>
<proteinExistence type="predicted"/>
<dbReference type="EMBL" id="VDMN01000003">
    <property type="protein sequence ID" value="TNM62853.1"/>
    <property type="molecule type" value="Genomic_DNA"/>
</dbReference>
<dbReference type="PANTHER" id="PTHR13847">
    <property type="entry name" value="SARCOSINE DEHYDROGENASE-RELATED"/>
    <property type="match status" value="1"/>
</dbReference>
<keyword evidence="5" id="KW-1185">Reference proteome</keyword>
<dbReference type="SUPFAM" id="SSF51905">
    <property type="entry name" value="FAD/NAD(P)-binding domain"/>
    <property type="match status" value="1"/>
</dbReference>
<dbReference type="Proteomes" id="UP000311605">
    <property type="component" value="Unassembled WGS sequence"/>
</dbReference>
<dbReference type="SUPFAM" id="SSF54373">
    <property type="entry name" value="FAD-linked reductases, C-terminal domain"/>
    <property type="match status" value="1"/>
</dbReference>
<feature type="domain" description="FAD dependent oxidoreductase" evidence="3">
    <location>
        <begin position="33"/>
        <end position="379"/>
    </location>
</feature>
<dbReference type="AlphaFoldDB" id="A0A5C4XH54"/>
<feature type="region of interest" description="Disordered" evidence="2">
    <location>
        <begin position="1"/>
        <end position="21"/>
    </location>
</feature>
<accession>A0A5C4XH54</accession>
<evidence type="ECO:0000313" key="4">
    <source>
        <dbReference type="EMBL" id="TNM62853.1"/>
    </source>
</evidence>
<dbReference type="Pfam" id="PF01266">
    <property type="entry name" value="DAO"/>
    <property type="match status" value="1"/>
</dbReference>
<gene>
    <name evidence="4" type="ORF">FHP24_16680</name>
</gene>
<dbReference type="GO" id="GO:0005737">
    <property type="term" value="C:cytoplasm"/>
    <property type="evidence" value="ECO:0007669"/>
    <property type="project" value="TreeGrafter"/>
</dbReference>
<evidence type="ECO:0000313" key="5">
    <source>
        <dbReference type="Proteomes" id="UP000311605"/>
    </source>
</evidence>
<protein>
    <submittedName>
        <fullName evidence="4">FAD-binding oxidoreductase</fullName>
    </submittedName>
</protein>
<dbReference type="Gene3D" id="3.30.9.10">
    <property type="entry name" value="D-Amino Acid Oxidase, subunit A, domain 2"/>
    <property type="match status" value="1"/>
</dbReference>
<dbReference type="InterPro" id="IPR036188">
    <property type="entry name" value="FAD/NAD-bd_sf"/>
</dbReference>
<sequence>MNNADNPAGAGGQSGVRDAVSPHGAATLPASADLVILGGGIMGLWTAVKAERLGIRTVLVDSGRLGRGTSGGLLGALMPHMPDKWNDKKQFQFDALLSLEDEVAQIEAETGLSCGYRRTGRLIPLPKSHLRAIAFRHSEDAATHWDHGGRRFHWHVADQTPHSGWPDAPFCEAGIVHDTFAARVSPRKLTEALAASLHAGRHVTVVEGLAASKIDAKSSRVLFADGTSIAFGSCIVAAGHHAFPLIEALSAPLPQPIGQPVKGQAALLRAGADPDLPLLYLNGLYLVPHDNGDVALGSTSEETFDEPFSTDHQLEDLVERARALVPSLRNAPVVERWAGLRPKAIDRDPMVGPHPGHANVIALTGGFKVSFGVAHLLAEAALDAVSGRIMPVPAAFLLENHLSVAAR</sequence>
<keyword evidence="1" id="KW-0560">Oxidoreductase</keyword>
<comment type="caution">
    <text evidence="4">The sequence shown here is derived from an EMBL/GenBank/DDBJ whole genome shotgun (WGS) entry which is preliminary data.</text>
</comment>